<protein>
    <submittedName>
        <fullName evidence="2">Uncharacterized protein LOC112455410</fullName>
    </submittedName>
</protein>
<dbReference type="Proteomes" id="UP000504618">
    <property type="component" value="Unplaced"/>
</dbReference>
<reference evidence="2" key="1">
    <citation type="submission" date="2025-08" db="UniProtKB">
        <authorList>
            <consortium name="RefSeq"/>
        </authorList>
    </citation>
    <scope>IDENTIFICATION</scope>
    <source>
        <tissue evidence="2">Whole body</tissue>
    </source>
</reference>
<evidence type="ECO:0000313" key="1">
    <source>
        <dbReference type="Proteomes" id="UP000504618"/>
    </source>
</evidence>
<feature type="non-terminal residue" evidence="2">
    <location>
        <position position="131"/>
    </location>
</feature>
<dbReference type="RefSeq" id="XP_024873078.1">
    <property type="nucleotide sequence ID" value="XM_025017310.1"/>
</dbReference>
<keyword evidence="1" id="KW-1185">Reference proteome</keyword>
<dbReference type="GeneID" id="112455410"/>
<organism evidence="1 2">
    <name type="scientific">Temnothorax curvispinosus</name>
    <dbReference type="NCBI Taxonomy" id="300111"/>
    <lineage>
        <taxon>Eukaryota</taxon>
        <taxon>Metazoa</taxon>
        <taxon>Ecdysozoa</taxon>
        <taxon>Arthropoda</taxon>
        <taxon>Hexapoda</taxon>
        <taxon>Insecta</taxon>
        <taxon>Pterygota</taxon>
        <taxon>Neoptera</taxon>
        <taxon>Endopterygota</taxon>
        <taxon>Hymenoptera</taxon>
        <taxon>Apocrita</taxon>
        <taxon>Aculeata</taxon>
        <taxon>Formicoidea</taxon>
        <taxon>Formicidae</taxon>
        <taxon>Myrmicinae</taxon>
        <taxon>Temnothorax</taxon>
    </lineage>
</organism>
<proteinExistence type="predicted"/>
<gene>
    <name evidence="2" type="primary">LOC112455410</name>
</gene>
<evidence type="ECO:0000313" key="2">
    <source>
        <dbReference type="RefSeq" id="XP_024873078.1"/>
    </source>
</evidence>
<name>A0A6J1PUR9_9HYME</name>
<accession>A0A6J1PUR9</accession>
<dbReference type="AlphaFoldDB" id="A0A6J1PUR9"/>
<sequence length="131" mass="14261">MPDCCMLSPCTPEISPTGGRRQHPGGAGQRHGGKVLVSSMTSKVPMTVSAIATRIVACPPCRHTSCSFLRHCRHVLYMSTHATMANVLQQITWTLFVASTYTYEVNEASFNVGTRSFLRIGTDVSVARCAR</sequence>